<gene>
    <name evidence="2" type="ORF">Ari01nite_77330</name>
</gene>
<comment type="caution">
    <text evidence="2">The sequence shown here is derived from an EMBL/GenBank/DDBJ whole genome shotgun (WGS) entry which is preliminary data.</text>
</comment>
<evidence type="ECO:0000313" key="3">
    <source>
        <dbReference type="Proteomes" id="UP000636960"/>
    </source>
</evidence>
<accession>A0A919MYJ3</accession>
<dbReference type="Proteomes" id="UP000636960">
    <property type="component" value="Unassembled WGS sequence"/>
</dbReference>
<keyword evidence="1" id="KW-1133">Transmembrane helix</keyword>
<dbReference type="AlphaFoldDB" id="A0A919MYJ3"/>
<evidence type="ECO:0000313" key="2">
    <source>
        <dbReference type="EMBL" id="GIF00269.1"/>
    </source>
</evidence>
<reference evidence="2" key="1">
    <citation type="submission" date="2021-01" db="EMBL/GenBank/DDBJ databases">
        <title>Whole genome shotgun sequence of Actinoplanes rishiriensis NBRC 108556.</title>
        <authorList>
            <person name="Komaki H."/>
            <person name="Tamura T."/>
        </authorList>
    </citation>
    <scope>NUCLEOTIDE SEQUENCE</scope>
    <source>
        <strain evidence="2">NBRC 108556</strain>
    </source>
</reference>
<name>A0A919MYJ3_9ACTN</name>
<evidence type="ECO:0000256" key="1">
    <source>
        <dbReference type="SAM" id="Phobius"/>
    </source>
</evidence>
<keyword evidence="1" id="KW-0812">Transmembrane</keyword>
<keyword evidence="3" id="KW-1185">Reference proteome</keyword>
<feature type="transmembrane region" description="Helical" evidence="1">
    <location>
        <begin position="29"/>
        <end position="51"/>
    </location>
</feature>
<keyword evidence="1" id="KW-0472">Membrane</keyword>
<proteinExistence type="predicted"/>
<dbReference type="EMBL" id="BOMV01000081">
    <property type="protein sequence ID" value="GIF00269.1"/>
    <property type="molecule type" value="Genomic_DNA"/>
</dbReference>
<protein>
    <submittedName>
        <fullName evidence="2">Uncharacterized protein</fullName>
    </submittedName>
</protein>
<sequence>MRQLMATQDGTFAFTARSQLEAGCGPRGAAAAGAAVVIAAMLTAAVLNATAAPIRRLLLIKTLQWAGQIFRPPDQRPGRTDTMGSGAIRVAFDARFGHIYSFLYKMFRPCSAEKLMLEDRATVDPRMGHD</sequence>
<organism evidence="2 3">
    <name type="scientific">Paractinoplanes rishiriensis</name>
    <dbReference type="NCBI Taxonomy" id="1050105"/>
    <lineage>
        <taxon>Bacteria</taxon>
        <taxon>Bacillati</taxon>
        <taxon>Actinomycetota</taxon>
        <taxon>Actinomycetes</taxon>
        <taxon>Micromonosporales</taxon>
        <taxon>Micromonosporaceae</taxon>
        <taxon>Paractinoplanes</taxon>
    </lineage>
</organism>